<dbReference type="InterPro" id="IPR002654">
    <property type="entry name" value="Glyco_trans_25"/>
</dbReference>
<dbReference type="OrthoDB" id="9816113at2"/>
<dbReference type="EMBL" id="ATGI01000006">
    <property type="protein sequence ID" value="EPF79782.1"/>
    <property type="molecule type" value="Genomic_DNA"/>
</dbReference>
<comment type="caution">
    <text evidence="2">The sequence shown here is derived from an EMBL/GenBank/DDBJ whole genome shotgun (WGS) entry which is preliminary data.</text>
</comment>
<dbReference type="Proteomes" id="UP000014568">
    <property type="component" value="Unassembled WGS sequence"/>
</dbReference>
<dbReference type="eggNOG" id="COG3306">
    <property type="taxonomic scope" value="Bacteria"/>
</dbReference>
<dbReference type="RefSeq" id="WP_016655101.1">
    <property type="nucleotide sequence ID" value="NZ_KE340351.1"/>
</dbReference>
<dbReference type="CDD" id="cd06532">
    <property type="entry name" value="Glyco_transf_25"/>
    <property type="match status" value="1"/>
</dbReference>
<dbReference type="HOGENOM" id="CLU_1168681_0_0_6"/>
<evidence type="ECO:0000313" key="2">
    <source>
        <dbReference type="EMBL" id="EPF79782.1"/>
    </source>
</evidence>
<protein>
    <recommendedName>
        <fullName evidence="1">Glycosyl transferase family 25 domain-containing protein</fullName>
    </recommendedName>
</protein>
<dbReference type="PATRIC" id="fig|421052.3.peg.660"/>
<dbReference type="AlphaFoldDB" id="S3NJF9"/>
<name>S3NJF9_9GAMM</name>
<feature type="domain" description="Glycosyl transferase family 25" evidence="1">
    <location>
        <begin position="2"/>
        <end position="178"/>
    </location>
</feature>
<gene>
    <name evidence="2" type="ORF">F945_00670</name>
</gene>
<dbReference type="Pfam" id="PF01755">
    <property type="entry name" value="Glyco_transf_25"/>
    <property type="match status" value="1"/>
</dbReference>
<evidence type="ECO:0000259" key="1">
    <source>
        <dbReference type="Pfam" id="PF01755"/>
    </source>
</evidence>
<sequence length="253" mass="29652">MKKYLISIEEAGSPRLNNFFIQDTFRHEIENFKIFGVIGKQLSVGDYFDMAVAGKRRALTPGELGCSLSHIAALKDFINSDDEYAICFEDDAIERFPIDLEKLNEEIISLQLKPCFFLSLGGIQFKICNRVRGRYLDQTLEGQKIIHIDSDFLENLSYAYAYIVDREMAKLLLEYHQTPKVYDHWQALTEQNTAFTFYATYLFDHPIVEQSAMHLSYLEQERKDCSIQKHRDSAGLRYWRRKFKKIWLAAYQP</sequence>
<keyword evidence="3" id="KW-1185">Reference proteome</keyword>
<organism evidence="2 3">
    <name type="scientific">Acinetobacter rudis CIP 110305</name>
    <dbReference type="NCBI Taxonomy" id="421052"/>
    <lineage>
        <taxon>Bacteria</taxon>
        <taxon>Pseudomonadati</taxon>
        <taxon>Pseudomonadota</taxon>
        <taxon>Gammaproteobacteria</taxon>
        <taxon>Moraxellales</taxon>
        <taxon>Moraxellaceae</taxon>
        <taxon>Acinetobacter</taxon>
    </lineage>
</organism>
<reference evidence="2 3" key="1">
    <citation type="submission" date="2013-06" db="EMBL/GenBank/DDBJ databases">
        <title>The Genome Sequence of Acinetobacter rudis CIP 110305.</title>
        <authorList>
            <consortium name="The Broad Institute Genome Sequencing Platform"/>
            <consortium name="The Broad Institute Genome Sequencing Center for Infectious Disease"/>
            <person name="Cerqueira G."/>
            <person name="Feldgarden M."/>
            <person name="Courvalin P."/>
            <person name="Perichon B."/>
            <person name="Grillot-Courvalin C."/>
            <person name="Clermont D."/>
            <person name="Rocha E."/>
            <person name="Yoon E.-J."/>
            <person name="Nemec A."/>
            <person name="Young S.K."/>
            <person name="Zeng Q."/>
            <person name="Gargeya S."/>
            <person name="Fitzgerald M."/>
            <person name="Abouelleil A."/>
            <person name="Alvarado L."/>
            <person name="Berlin A.M."/>
            <person name="Chapman S.B."/>
            <person name="Dewar J."/>
            <person name="Goldberg J."/>
            <person name="Griggs A."/>
            <person name="Gujja S."/>
            <person name="Hansen M."/>
            <person name="Howarth C."/>
            <person name="Imamovic A."/>
            <person name="Larimer J."/>
            <person name="McCowan C."/>
            <person name="Murphy C."/>
            <person name="Pearson M."/>
            <person name="Priest M."/>
            <person name="Roberts A."/>
            <person name="Saif S."/>
            <person name="Shea T."/>
            <person name="Sykes S."/>
            <person name="Wortman J."/>
            <person name="Nusbaum C."/>
            <person name="Birren B."/>
        </authorList>
    </citation>
    <scope>NUCLEOTIDE SEQUENCE [LARGE SCALE GENOMIC DNA]</scope>
    <source>
        <strain evidence="2 3">CIP 110305</strain>
    </source>
</reference>
<evidence type="ECO:0000313" key="3">
    <source>
        <dbReference type="Proteomes" id="UP000014568"/>
    </source>
</evidence>
<accession>S3NJF9</accession>
<proteinExistence type="predicted"/>